<dbReference type="InterPro" id="IPR015797">
    <property type="entry name" value="NUDIX_hydrolase-like_dom_sf"/>
</dbReference>
<dbReference type="EMBL" id="MU865938">
    <property type="protein sequence ID" value="KAK4449262.1"/>
    <property type="molecule type" value="Genomic_DNA"/>
</dbReference>
<dbReference type="AlphaFoldDB" id="A0AAV9GMQ9"/>
<protein>
    <submittedName>
        <fullName evidence="9">Peroxisomal peroxisomal coenzyme A diphosphatase 1</fullName>
    </submittedName>
</protein>
<comment type="caution">
    <text evidence="9">The sequence shown here is derived from an EMBL/GenBank/DDBJ whole genome shotgun (WGS) entry which is preliminary data.</text>
</comment>
<keyword evidence="10" id="KW-1185">Reference proteome</keyword>
<gene>
    <name evidence="9" type="ORF">QBC34DRAFT_405445</name>
</gene>
<keyword evidence="3" id="KW-0479">Metal-binding</keyword>
<dbReference type="Gene3D" id="3.90.79.10">
    <property type="entry name" value="Nucleoside Triphosphate Pyrophosphohydrolase"/>
    <property type="match status" value="1"/>
</dbReference>
<dbReference type="PANTHER" id="PTHR12992:SF24">
    <property type="entry name" value="PEROXISOMAL COENZYME A DIPHOSPHATASE NUDT7"/>
    <property type="match status" value="1"/>
</dbReference>
<keyword evidence="6" id="KW-0464">Manganese</keyword>
<feature type="region of interest" description="Disordered" evidence="7">
    <location>
        <begin position="207"/>
        <end position="226"/>
    </location>
</feature>
<dbReference type="SUPFAM" id="SSF55811">
    <property type="entry name" value="Nudix"/>
    <property type="match status" value="1"/>
</dbReference>
<evidence type="ECO:0000256" key="3">
    <source>
        <dbReference type="ARBA" id="ARBA00022723"/>
    </source>
</evidence>
<comment type="cofactor">
    <cofactor evidence="2">
        <name>Mg(2+)</name>
        <dbReference type="ChEBI" id="CHEBI:18420"/>
    </cofactor>
</comment>
<dbReference type="GO" id="GO:0015938">
    <property type="term" value="P:coenzyme A catabolic process"/>
    <property type="evidence" value="ECO:0007669"/>
    <property type="project" value="TreeGrafter"/>
</dbReference>
<feature type="region of interest" description="Disordered" evidence="7">
    <location>
        <begin position="352"/>
        <end position="380"/>
    </location>
</feature>
<dbReference type="Proteomes" id="UP001321760">
    <property type="component" value="Unassembled WGS sequence"/>
</dbReference>
<evidence type="ECO:0000256" key="1">
    <source>
        <dbReference type="ARBA" id="ARBA00001936"/>
    </source>
</evidence>
<dbReference type="PROSITE" id="PS51462">
    <property type="entry name" value="NUDIX"/>
    <property type="match status" value="1"/>
</dbReference>
<feature type="domain" description="Nudix hydrolase" evidence="8">
    <location>
        <begin position="103"/>
        <end position="266"/>
    </location>
</feature>
<feature type="region of interest" description="Disordered" evidence="7">
    <location>
        <begin position="1"/>
        <end position="22"/>
    </location>
</feature>
<dbReference type="InterPro" id="IPR000086">
    <property type="entry name" value="NUDIX_hydrolase_dom"/>
</dbReference>
<evidence type="ECO:0000259" key="8">
    <source>
        <dbReference type="PROSITE" id="PS51462"/>
    </source>
</evidence>
<sequence>MSGSVVEADTPQQPTATQPVDHDDVQTIAQTIRDLVSTEAQVIHPVAEGEDGTQAVNGDDFGIANYWDASSMAPLNARSAAAIARLRAYKPPPAPLWDRLHLSRRAAVLLLLFADRRGDLRVVITMRAASLRSFSGHAALPGGKADTLEETPFQIARREAWEEIGLPMDDAKLPSPFRIEHLCDLPMNLARTELIVRPCVAFLHANEPPAPTGSPQTPSTKTPTAEESMIPRLDAKEVAAVFSAPFQNFLKATDEELPAEVARRRPLPSGDWYEGNWLQFNGHPWRAHYFYVPVNDQRVMKPKRQLSAAEEEVVDELGEKERYQVWGMTARILVDAARIAYGQDPEFEYNSHYGDEGLIEEAESQGRLGPKKKTGEAPKV</sequence>
<dbReference type="Pfam" id="PF00293">
    <property type="entry name" value="NUDIX"/>
    <property type="match status" value="1"/>
</dbReference>
<evidence type="ECO:0000313" key="9">
    <source>
        <dbReference type="EMBL" id="KAK4449262.1"/>
    </source>
</evidence>
<dbReference type="PANTHER" id="PTHR12992">
    <property type="entry name" value="NUDIX HYDROLASE"/>
    <property type="match status" value="1"/>
</dbReference>
<evidence type="ECO:0000256" key="5">
    <source>
        <dbReference type="ARBA" id="ARBA00022842"/>
    </source>
</evidence>
<dbReference type="GO" id="GO:0046872">
    <property type="term" value="F:metal ion binding"/>
    <property type="evidence" value="ECO:0007669"/>
    <property type="project" value="UniProtKB-KW"/>
</dbReference>
<organism evidence="9 10">
    <name type="scientific">Podospora aff. communis PSN243</name>
    <dbReference type="NCBI Taxonomy" id="3040156"/>
    <lineage>
        <taxon>Eukaryota</taxon>
        <taxon>Fungi</taxon>
        <taxon>Dikarya</taxon>
        <taxon>Ascomycota</taxon>
        <taxon>Pezizomycotina</taxon>
        <taxon>Sordariomycetes</taxon>
        <taxon>Sordariomycetidae</taxon>
        <taxon>Sordariales</taxon>
        <taxon>Podosporaceae</taxon>
        <taxon>Podospora</taxon>
    </lineage>
</organism>
<feature type="compositionally biased region" description="Polar residues" evidence="7">
    <location>
        <begin position="213"/>
        <end position="225"/>
    </location>
</feature>
<dbReference type="InterPro" id="IPR045121">
    <property type="entry name" value="CoAse"/>
</dbReference>
<reference evidence="9" key="2">
    <citation type="submission" date="2023-05" db="EMBL/GenBank/DDBJ databases">
        <authorList>
            <consortium name="Lawrence Berkeley National Laboratory"/>
            <person name="Steindorff A."/>
            <person name="Hensen N."/>
            <person name="Bonometti L."/>
            <person name="Westerberg I."/>
            <person name="Brannstrom I.O."/>
            <person name="Guillou S."/>
            <person name="Cros-Aarteil S."/>
            <person name="Calhoun S."/>
            <person name="Haridas S."/>
            <person name="Kuo A."/>
            <person name="Mondo S."/>
            <person name="Pangilinan J."/>
            <person name="Riley R."/>
            <person name="Labutti K."/>
            <person name="Andreopoulos B."/>
            <person name="Lipzen A."/>
            <person name="Chen C."/>
            <person name="Yanf M."/>
            <person name="Daum C."/>
            <person name="Ng V."/>
            <person name="Clum A."/>
            <person name="Ohm R."/>
            <person name="Martin F."/>
            <person name="Silar P."/>
            <person name="Natvig D."/>
            <person name="Lalanne C."/>
            <person name="Gautier V."/>
            <person name="Ament-Velasquez S.L."/>
            <person name="Kruys A."/>
            <person name="Hutchinson M.I."/>
            <person name="Powell A.J."/>
            <person name="Barry K."/>
            <person name="Miller A.N."/>
            <person name="Grigoriev I.V."/>
            <person name="Debuchy R."/>
            <person name="Gladieux P."/>
            <person name="Thoren M.H."/>
            <person name="Johannesson H."/>
        </authorList>
    </citation>
    <scope>NUCLEOTIDE SEQUENCE</scope>
    <source>
        <strain evidence="9">PSN243</strain>
    </source>
</reference>
<keyword evidence="5" id="KW-0460">Magnesium</keyword>
<proteinExistence type="predicted"/>
<dbReference type="CDD" id="cd03426">
    <property type="entry name" value="NUDIX_CoAse_Nudt7"/>
    <property type="match status" value="1"/>
</dbReference>
<evidence type="ECO:0000256" key="4">
    <source>
        <dbReference type="ARBA" id="ARBA00022801"/>
    </source>
</evidence>
<evidence type="ECO:0000256" key="7">
    <source>
        <dbReference type="SAM" id="MobiDB-lite"/>
    </source>
</evidence>
<comment type="cofactor">
    <cofactor evidence="1">
        <name>Mn(2+)</name>
        <dbReference type="ChEBI" id="CHEBI:29035"/>
    </cofactor>
</comment>
<keyword evidence="4" id="KW-0378">Hydrolase</keyword>
<accession>A0AAV9GMQ9</accession>
<name>A0AAV9GMQ9_9PEZI</name>
<dbReference type="FunFam" id="3.90.79.10:FF:000053">
    <property type="entry name" value="Coenzyme A diphosphatase"/>
    <property type="match status" value="1"/>
</dbReference>
<reference evidence="9" key="1">
    <citation type="journal article" date="2023" name="Mol. Phylogenet. Evol.">
        <title>Genome-scale phylogeny and comparative genomics of the fungal order Sordariales.</title>
        <authorList>
            <person name="Hensen N."/>
            <person name="Bonometti L."/>
            <person name="Westerberg I."/>
            <person name="Brannstrom I.O."/>
            <person name="Guillou S."/>
            <person name="Cros-Aarteil S."/>
            <person name="Calhoun S."/>
            <person name="Haridas S."/>
            <person name="Kuo A."/>
            <person name="Mondo S."/>
            <person name="Pangilinan J."/>
            <person name="Riley R."/>
            <person name="LaButti K."/>
            <person name="Andreopoulos B."/>
            <person name="Lipzen A."/>
            <person name="Chen C."/>
            <person name="Yan M."/>
            <person name="Daum C."/>
            <person name="Ng V."/>
            <person name="Clum A."/>
            <person name="Steindorff A."/>
            <person name="Ohm R.A."/>
            <person name="Martin F."/>
            <person name="Silar P."/>
            <person name="Natvig D.O."/>
            <person name="Lalanne C."/>
            <person name="Gautier V."/>
            <person name="Ament-Velasquez S.L."/>
            <person name="Kruys A."/>
            <person name="Hutchinson M.I."/>
            <person name="Powell A.J."/>
            <person name="Barry K."/>
            <person name="Miller A.N."/>
            <person name="Grigoriev I.V."/>
            <person name="Debuchy R."/>
            <person name="Gladieux P."/>
            <person name="Hiltunen Thoren M."/>
            <person name="Johannesson H."/>
        </authorList>
    </citation>
    <scope>NUCLEOTIDE SEQUENCE</scope>
    <source>
        <strain evidence="9">PSN243</strain>
    </source>
</reference>
<evidence type="ECO:0000256" key="2">
    <source>
        <dbReference type="ARBA" id="ARBA00001946"/>
    </source>
</evidence>
<evidence type="ECO:0000256" key="6">
    <source>
        <dbReference type="ARBA" id="ARBA00023211"/>
    </source>
</evidence>
<dbReference type="GO" id="GO:0010945">
    <property type="term" value="F:coenzyme A diphosphatase activity"/>
    <property type="evidence" value="ECO:0007669"/>
    <property type="project" value="InterPro"/>
</dbReference>
<evidence type="ECO:0000313" key="10">
    <source>
        <dbReference type="Proteomes" id="UP001321760"/>
    </source>
</evidence>